<organism evidence="1 2">
    <name type="scientific">Ornithinibacillus hominis</name>
    <dbReference type="NCBI Taxonomy" id="2763055"/>
    <lineage>
        <taxon>Bacteria</taxon>
        <taxon>Bacillati</taxon>
        <taxon>Bacillota</taxon>
        <taxon>Bacilli</taxon>
        <taxon>Bacillales</taxon>
        <taxon>Bacillaceae</taxon>
        <taxon>Ornithinibacillus</taxon>
    </lineage>
</organism>
<dbReference type="RefSeq" id="WP_186871394.1">
    <property type="nucleotide sequence ID" value="NZ_JACOOL010000019.1"/>
</dbReference>
<accession>A0A923L9D0</accession>
<comment type="caution">
    <text evidence="1">The sequence shown here is derived from an EMBL/GenBank/DDBJ whole genome shotgun (WGS) entry which is preliminary data.</text>
</comment>
<protein>
    <submittedName>
        <fullName evidence="1">Uncharacterized protein</fullName>
    </submittedName>
</protein>
<dbReference type="AlphaFoldDB" id="A0A923L9D0"/>
<dbReference type="EMBL" id="JACOOL010000019">
    <property type="protein sequence ID" value="MBC5638699.1"/>
    <property type="molecule type" value="Genomic_DNA"/>
</dbReference>
<proteinExistence type="predicted"/>
<evidence type="ECO:0000313" key="2">
    <source>
        <dbReference type="Proteomes" id="UP000637359"/>
    </source>
</evidence>
<gene>
    <name evidence="1" type="ORF">H8S33_18155</name>
</gene>
<dbReference type="Proteomes" id="UP000637359">
    <property type="component" value="Unassembled WGS sequence"/>
</dbReference>
<evidence type="ECO:0000313" key="1">
    <source>
        <dbReference type="EMBL" id="MBC5638699.1"/>
    </source>
</evidence>
<reference evidence="1" key="1">
    <citation type="submission" date="2020-08" db="EMBL/GenBank/DDBJ databases">
        <title>Genome public.</title>
        <authorList>
            <person name="Liu C."/>
            <person name="Sun Q."/>
        </authorList>
    </citation>
    <scope>NUCLEOTIDE SEQUENCE</scope>
    <source>
        <strain evidence="1">BX22</strain>
    </source>
</reference>
<keyword evidence="2" id="KW-1185">Reference proteome</keyword>
<name>A0A923L9D0_9BACI</name>
<sequence>MTNHEEKLCKNKWMVTLNRVKELRQLLTEVQNGEILFWLDENWMYRSIGNSFPNDFISPHFTLTKENIRSGDKNVENVILNILKLLDLYYLYDESPFNSGISFKDYLRSEENNDISTVLNEKTLESLSHSYDFHIYNDTHEFSYSFKWSDSKKGIYIIFNNAKYGYTYFYDLIMFLLEESLTITEYDFYTQFCEEIRNFQRYYYKTTSDTDKDIITSETEVQLLNPENRKNRFDQNTDTYQVNPAVRIADVINYFNLDIEVSDKNLLNMHIDTDYLYTEFAYYDFLNNITVPEVEALVIGTIKGNFKEPFITRKYTCNYNHRFNFKVSNGNKMIECIVEWNYQEECYKYRKGKNEFLYFDSYTSLILYILLDFKDLKNFTWDKFIEDCVQLIKTIEKSSKVDINLNYLINRIKQPNVLDDLLYSDLPII</sequence>